<organism evidence="1 2">
    <name type="scientific">Candidatus Comchoanobacter bicostacola</name>
    <dbReference type="NCBI Taxonomy" id="2919598"/>
    <lineage>
        <taxon>Bacteria</taxon>
        <taxon>Pseudomonadati</taxon>
        <taxon>Pseudomonadota</taxon>
        <taxon>Gammaproteobacteria</taxon>
        <taxon>Candidatus Comchoanobacterales</taxon>
        <taxon>Candidatus Comchoanobacteraceae</taxon>
        <taxon>Candidatus Comchoanobacter</taxon>
    </lineage>
</organism>
<sequence length="87" mass="10101">MYQKKLLNQYTDRLKEMYKTNSGLYSHNELCEQIKNMPDPSTLSLSINSRHRVLLCREGSQLYLYDPNGQLASDKLSNQVLSSLLNF</sequence>
<protein>
    <submittedName>
        <fullName evidence="1">Uncharacterized protein</fullName>
    </submittedName>
</protein>
<evidence type="ECO:0000313" key="2">
    <source>
        <dbReference type="Proteomes" id="UP001055955"/>
    </source>
</evidence>
<reference evidence="1 2" key="1">
    <citation type="journal article" date="2022" name="Nat. Microbiol.">
        <title>The microbiome of a bacterivorous marine choanoflagellate contains a resource-demanding obligate bacterial associate.</title>
        <authorList>
            <person name="Needham D.M."/>
            <person name="Poirier C."/>
            <person name="Bachy C."/>
            <person name="George E.E."/>
            <person name="Wilken S."/>
            <person name="Yung C.C.M."/>
            <person name="Limardo A.J."/>
            <person name="Morando M."/>
            <person name="Sudek L."/>
            <person name="Malmstrom R.R."/>
            <person name="Keeling P.J."/>
            <person name="Santoro A.E."/>
            <person name="Worden A.Z."/>
        </authorList>
    </citation>
    <scope>NUCLEOTIDE SEQUENCE [LARGE SCALE GENOMIC DNA]</scope>
    <source>
        <strain evidence="1 2">Comchoano-1</strain>
    </source>
</reference>
<accession>A0ABY5DK14</accession>
<dbReference type="RefSeq" id="WP_258567990.1">
    <property type="nucleotide sequence ID" value="NZ_CP092900.1"/>
</dbReference>
<proteinExistence type="predicted"/>
<name>A0ABY5DK14_9GAMM</name>
<dbReference type="EMBL" id="CP092900">
    <property type="protein sequence ID" value="UTC24206.1"/>
    <property type="molecule type" value="Genomic_DNA"/>
</dbReference>
<gene>
    <name evidence="1" type="ORF">MMH89_03085</name>
</gene>
<dbReference type="Proteomes" id="UP001055955">
    <property type="component" value="Chromosome"/>
</dbReference>
<evidence type="ECO:0000313" key="1">
    <source>
        <dbReference type="EMBL" id="UTC24206.1"/>
    </source>
</evidence>
<keyword evidence="2" id="KW-1185">Reference proteome</keyword>